<sequence>MKNPQHDRAALLCPDSNWVATGDGDCYLPLPGDLFKTTAEDAEVACRDFEPTATLPEVHNYEDQLTLDQLADGLAVWLGLYRDSEYDPWFWPSSNVSYYRWATDNPDEDIFLGDCAYTKDGYWYNMDCVNSTFSVVCFTTDEALEE</sequence>
<keyword evidence="1" id="KW-1015">Disulfide bond</keyword>
<dbReference type="PROSITE" id="PS00615">
    <property type="entry name" value="C_TYPE_LECTIN_1"/>
    <property type="match status" value="1"/>
</dbReference>
<evidence type="ECO:0000259" key="2">
    <source>
        <dbReference type="PROSITE" id="PS50041"/>
    </source>
</evidence>
<protein>
    <recommendedName>
        <fullName evidence="2">C-type lectin domain-containing protein</fullName>
    </recommendedName>
</protein>
<dbReference type="EMBL" id="VIIS01000917">
    <property type="protein sequence ID" value="KAF0303754.1"/>
    <property type="molecule type" value="Genomic_DNA"/>
</dbReference>
<dbReference type="OrthoDB" id="5971167at2759"/>
<evidence type="ECO:0000313" key="3">
    <source>
        <dbReference type="EMBL" id="KAF0303754.1"/>
    </source>
</evidence>
<feature type="domain" description="C-type lectin" evidence="2">
    <location>
        <begin position="22"/>
        <end position="128"/>
    </location>
</feature>
<accession>A0A6A4WIX8</accession>
<organism evidence="3 4">
    <name type="scientific">Amphibalanus amphitrite</name>
    <name type="common">Striped barnacle</name>
    <name type="synonym">Balanus amphitrite</name>
    <dbReference type="NCBI Taxonomy" id="1232801"/>
    <lineage>
        <taxon>Eukaryota</taxon>
        <taxon>Metazoa</taxon>
        <taxon>Ecdysozoa</taxon>
        <taxon>Arthropoda</taxon>
        <taxon>Crustacea</taxon>
        <taxon>Multicrustacea</taxon>
        <taxon>Cirripedia</taxon>
        <taxon>Thoracica</taxon>
        <taxon>Thoracicalcarea</taxon>
        <taxon>Balanomorpha</taxon>
        <taxon>Balanoidea</taxon>
        <taxon>Balanidae</taxon>
        <taxon>Amphibalaninae</taxon>
        <taxon>Amphibalanus</taxon>
    </lineage>
</organism>
<evidence type="ECO:0000256" key="1">
    <source>
        <dbReference type="ARBA" id="ARBA00023157"/>
    </source>
</evidence>
<dbReference type="InterPro" id="IPR001304">
    <property type="entry name" value="C-type_lectin-like"/>
</dbReference>
<dbReference type="Proteomes" id="UP000440578">
    <property type="component" value="Unassembled WGS sequence"/>
</dbReference>
<comment type="caution">
    <text evidence="3">The sequence shown here is derived from an EMBL/GenBank/DDBJ whole genome shotgun (WGS) entry which is preliminary data.</text>
</comment>
<dbReference type="AlphaFoldDB" id="A0A6A4WIX8"/>
<name>A0A6A4WIX8_AMPAM</name>
<dbReference type="Pfam" id="PF00059">
    <property type="entry name" value="Lectin_C"/>
    <property type="match status" value="1"/>
</dbReference>
<proteinExistence type="predicted"/>
<keyword evidence="4" id="KW-1185">Reference proteome</keyword>
<dbReference type="PROSITE" id="PS50041">
    <property type="entry name" value="C_TYPE_LECTIN_2"/>
    <property type="match status" value="1"/>
</dbReference>
<dbReference type="InterPro" id="IPR018378">
    <property type="entry name" value="C-type_lectin_CS"/>
</dbReference>
<dbReference type="InterPro" id="IPR016186">
    <property type="entry name" value="C-type_lectin-like/link_sf"/>
</dbReference>
<dbReference type="InterPro" id="IPR016187">
    <property type="entry name" value="CTDL_fold"/>
</dbReference>
<gene>
    <name evidence="3" type="ORF">FJT64_024317</name>
</gene>
<dbReference type="Gene3D" id="3.10.100.10">
    <property type="entry name" value="Mannose-Binding Protein A, subunit A"/>
    <property type="match status" value="1"/>
</dbReference>
<dbReference type="CDD" id="cd00037">
    <property type="entry name" value="CLECT"/>
    <property type="match status" value="1"/>
</dbReference>
<evidence type="ECO:0000313" key="4">
    <source>
        <dbReference type="Proteomes" id="UP000440578"/>
    </source>
</evidence>
<reference evidence="3 4" key="1">
    <citation type="submission" date="2019-07" db="EMBL/GenBank/DDBJ databases">
        <title>Draft genome assembly of a fouling barnacle, Amphibalanus amphitrite (Darwin, 1854): The first reference genome for Thecostraca.</title>
        <authorList>
            <person name="Kim W."/>
        </authorList>
    </citation>
    <scope>NUCLEOTIDE SEQUENCE [LARGE SCALE GENOMIC DNA]</scope>
    <source>
        <strain evidence="3">SNU_AA5</strain>
        <tissue evidence="3">Soma without cirri and trophi</tissue>
    </source>
</reference>
<dbReference type="SUPFAM" id="SSF56436">
    <property type="entry name" value="C-type lectin-like"/>
    <property type="match status" value="1"/>
</dbReference>
<dbReference type="SMART" id="SM00034">
    <property type="entry name" value="CLECT"/>
    <property type="match status" value="1"/>
</dbReference>